<feature type="transmembrane region" description="Helical" evidence="1">
    <location>
        <begin position="133"/>
        <end position="152"/>
    </location>
</feature>
<evidence type="ECO:0000259" key="2">
    <source>
        <dbReference type="Pfam" id="PF09835"/>
    </source>
</evidence>
<evidence type="ECO:0000313" key="4">
    <source>
        <dbReference type="Proteomes" id="UP000807825"/>
    </source>
</evidence>
<dbReference type="AlphaFoldDB" id="A0A9D6V345"/>
<keyword evidence="1" id="KW-1133">Transmembrane helix</keyword>
<evidence type="ECO:0000313" key="3">
    <source>
        <dbReference type="EMBL" id="MBI5248302.1"/>
    </source>
</evidence>
<evidence type="ECO:0000256" key="1">
    <source>
        <dbReference type="SAM" id="Phobius"/>
    </source>
</evidence>
<name>A0A9D6V345_9BACT</name>
<sequence>MIKRIRTSFYQNLIEPLVASKNPPSFDARGVSFGLIVGFLAPIGTHVISLCLIRFAFRFHFGIAFAFTFVSNPLNVVPLYYGYYYMGSWLLGKPVTLELEGFEKLLSPVLSTTYFWEAVSAFAALGYEILLRWFVSAVVLSVVFGALGYVVTYKIQVRRCKRAALRMGMNYEHYLEQLEKDTETRSTE</sequence>
<feature type="transmembrane region" description="Helical" evidence="1">
    <location>
        <begin position="31"/>
        <end position="57"/>
    </location>
</feature>
<comment type="caution">
    <text evidence="3">The sequence shown here is derived from an EMBL/GenBank/DDBJ whole genome shotgun (WGS) entry which is preliminary data.</text>
</comment>
<proteinExistence type="predicted"/>
<organism evidence="3 4">
    <name type="scientific">Desulfomonile tiedjei</name>
    <dbReference type="NCBI Taxonomy" id="2358"/>
    <lineage>
        <taxon>Bacteria</taxon>
        <taxon>Pseudomonadati</taxon>
        <taxon>Thermodesulfobacteriota</taxon>
        <taxon>Desulfomonilia</taxon>
        <taxon>Desulfomonilales</taxon>
        <taxon>Desulfomonilaceae</taxon>
        <taxon>Desulfomonile</taxon>
    </lineage>
</organism>
<dbReference type="Pfam" id="PF09835">
    <property type="entry name" value="DUF2062"/>
    <property type="match status" value="1"/>
</dbReference>
<accession>A0A9D6V345</accession>
<reference evidence="3" key="1">
    <citation type="submission" date="2020-07" db="EMBL/GenBank/DDBJ databases">
        <title>Huge and variable diversity of episymbiotic CPR bacteria and DPANN archaea in groundwater ecosystems.</title>
        <authorList>
            <person name="He C.Y."/>
            <person name="Keren R."/>
            <person name="Whittaker M."/>
            <person name="Farag I.F."/>
            <person name="Doudna J."/>
            <person name="Cate J.H.D."/>
            <person name="Banfield J.F."/>
        </authorList>
    </citation>
    <scope>NUCLEOTIDE SEQUENCE</scope>
    <source>
        <strain evidence="3">NC_groundwater_1664_Pr3_B-0.1um_52_9</strain>
    </source>
</reference>
<dbReference type="EMBL" id="JACRDE010000062">
    <property type="protein sequence ID" value="MBI5248302.1"/>
    <property type="molecule type" value="Genomic_DNA"/>
</dbReference>
<feature type="domain" description="DUF2062" evidence="2">
    <location>
        <begin position="11"/>
        <end position="162"/>
    </location>
</feature>
<dbReference type="Proteomes" id="UP000807825">
    <property type="component" value="Unassembled WGS sequence"/>
</dbReference>
<protein>
    <submittedName>
        <fullName evidence="3">DUF2062 domain-containing protein</fullName>
    </submittedName>
</protein>
<feature type="transmembrane region" description="Helical" evidence="1">
    <location>
        <begin position="63"/>
        <end position="84"/>
    </location>
</feature>
<gene>
    <name evidence="3" type="ORF">HY912_02305</name>
</gene>
<keyword evidence="1" id="KW-0812">Transmembrane</keyword>
<dbReference type="InterPro" id="IPR018639">
    <property type="entry name" value="DUF2062"/>
</dbReference>
<keyword evidence="1" id="KW-0472">Membrane</keyword>